<dbReference type="GO" id="GO:0005886">
    <property type="term" value="C:plasma membrane"/>
    <property type="evidence" value="ECO:0007669"/>
    <property type="project" value="TreeGrafter"/>
</dbReference>
<dbReference type="PROSITE" id="PS50893">
    <property type="entry name" value="ABC_TRANSPORTER_2"/>
    <property type="match status" value="1"/>
</dbReference>
<dbReference type="GO" id="GO:1903805">
    <property type="term" value="P:L-valine import across plasma membrane"/>
    <property type="evidence" value="ECO:0007669"/>
    <property type="project" value="TreeGrafter"/>
</dbReference>
<dbReference type="GO" id="GO:1903806">
    <property type="term" value="P:L-isoleucine import across plasma membrane"/>
    <property type="evidence" value="ECO:0007669"/>
    <property type="project" value="TreeGrafter"/>
</dbReference>
<dbReference type="PANTHER" id="PTHR45772:SF7">
    <property type="entry name" value="AMINO ACID ABC TRANSPORTER ATP-BINDING PROTEIN"/>
    <property type="match status" value="1"/>
</dbReference>
<evidence type="ECO:0000313" key="5">
    <source>
        <dbReference type="EMBL" id="BAR98476.1"/>
    </source>
</evidence>
<accession>A0A0H5BDR9</accession>
<evidence type="ECO:0000259" key="4">
    <source>
        <dbReference type="PROSITE" id="PS50893"/>
    </source>
</evidence>
<keyword evidence="7" id="KW-1185">Reference proteome</keyword>
<gene>
    <name evidence="6" type="primary">lptB_1</name>
    <name evidence="5" type="ORF">BV133_883</name>
    <name evidence="6" type="ORF">BVIRIDIS_32270</name>
</gene>
<dbReference type="PANTHER" id="PTHR45772">
    <property type="entry name" value="CONSERVED COMPONENT OF ABC TRANSPORTER FOR NATURAL AMINO ACIDS-RELATED"/>
    <property type="match status" value="1"/>
</dbReference>
<dbReference type="Proteomes" id="UP000065734">
    <property type="component" value="Chromosome I"/>
</dbReference>
<reference evidence="5" key="1">
    <citation type="journal article" date="2015" name="Genome Announc.">
        <title>Complete Genome Sequence of the Bacteriochlorophyll b-Producing Photosynthetic Bacterium Blastochloris viridis.</title>
        <authorList>
            <person name="Tsukatani Y."/>
            <person name="Hirose Y."/>
            <person name="Harada J."/>
            <person name="Misawa N."/>
            <person name="Mori K."/>
            <person name="Inoue K."/>
            <person name="Tamiaki H."/>
        </authorList>
    </citation>
    <scope>NUCLEOTIDE SEQUENCE [LARGE SCALE GENOMIC DNA]</scope>
    <source>
        <strain evidence="5">DSM 133</strain>
    </source>
</reference>
<dbReference type="RefSeq" id="WP_055036251.1">
    <property type="nucleotide sequence ID" value="NZ_AP014854.2"/>
</dbReference>
<dbReference type="SMART" id="SM00382">
    <property type="entry name" value="AAA"/>
    <property type="match status" value="1"/>
</dbReference>
<feature type="domain" description="ABC transporter" evidence="4">
    <location>
        <begin position="4"/>
        <end position="251"/>
    </location>
</feature>
<dbReference type="PATRIC" id="fig|1079.6.peg.464"/>
<dbReference type="GO" id="GO:0042941">
    <property type="term" value="P:D-alanine transmembrane transport"/>
    <property type="evidence" value="ECO:0007669"/>
    <property type="project" value="TreeGrafter"/>
</dbReference>
<dbReference type="InterPro" id="IPR051120">
    <property type="entry name" value="ABC_AA/LPS_Transport"/>
</dbReference>
<organism evidence="6 7">
    <name type="scientific">Blastochloris viridis</name>
    <name type="common">Rhodopseudomonas viridis</name>
    <dbReference type="NCBI Taxonomy" id="1079"/>
    <lineage>
        <taxon>Bacteria</taxon>
        <taxon>Pseudomonadati</taxon>
        <taxon>Pseudomonadota</taxon>
        <taxon>Alphaproteobacteria</taxon>
        <taxon>Hyphomicrobiales</taxon>
        <taxon>Blastochloridaceae</taxon>
        <taxon>Blastochloris</taxon>
    </lineage>
</organism>
<dbReference type="EMBL" id="AP014854">
    <property type="protein sequence ID" value="BAR98476.1"/>
    <property type="molecule type" value="Genomic_DNA"/>
</dbReference>
<dbReference type="InterPro" id="IPR032823">
    <property type="entry name" value="BCA_ABC_TP_C"/>
</dbReference>
<dbReference type="InterPro" id="IPR003593">
    <property type="entry name" value="AAA+_ATPase"/>
</dbReference>
<reference evidence="6" key="2">
    <citation type="submission" date="2015-11" db="EMBL/GenBank/DDBJ databases">
        <authorList>
            <person name="Zhang Y."/>
            <person name="Guo Z."/>
        </authorList>
    </citation>
    <scope>NUCLEOTIDE SEQUENCE</scope>
    <source>
        <strain evidence="6">1</strain>
    </source>
</reference>
<dbReference type="GO" id="GO:0015808">
    <property type="term" value="P:L-alanine transport"/>
    <property type="evidence" value="ECO:0007669"/>
    <property type="project" value="TreeGrafter"/>
</dbReference>
<dbReference type="OrthoDB" id="7158404at2"/>
<keyword evidence="1" id="KW-0813">Transport</keyword>
<dbReference type="KEGG" id="bvr:BVIR_460"/>
<dbReference type="GO" id="GO:0015188">
    <property type="term" value="F:L-isoleucine transmembrane transporter activity"/>
    <property type="evidence" value="ECO:0007669"/>
    <property type="project" value="TreeGrafter"/>
</dbReference>
<dbReference type="Pfam" id="PF12399">
    <property type="entry name" value="BCA_ABC_TP_C"/>
    <property type="match status" value="1"/>
</dbReference>
<dbReference type="STRING" id="1079.BVIR_460"/>
<name>A0A0H5BDR9_BLAVI</name>
<dbReference type="GO" id="GO:0005304">
    <property type="term" value="F:L-valine transmembrane transporter activity"/>
    <property type="evidence" value="ECO:0007669"/>
    <property type="project" value="TreeGrafter"/>
</dbReference>
<dbReference type="GO" id="GO:0016887">
    <property type="term" value="F:ATP hydrolysis activity"/>
    <property type="evidence" value="ECO:0007669"/>
    <property type="project" value="InterPro"/>
</dbReference>
<evidence type="ECO:0000256" key="3">
    <source>
        <dbReference type="ARBA" id="ARBA00022840"/>
    </source>
</evidence>
<evidence type="ECO:0000313" key="7">
    <source>
        <dbReference type="Proteomes" id="UP000065734"/>
    </source>
</evidence>
<dbReference type="EC" id="3.6.3.-" evidence="6"/>
<dbReference type="FunFam" id="3.40.50.300:FF:000421">
    <property type="entry name" value="Branched-chain amino acid ABC transporter ATP-binding protein"/>
    <property type="match status" value="1"/>
</dbReference>
<dbReference type="EMBL" id="LN907867">
    <property type="protein sequence ID" value="CUU44180.1"/>
    <property type="molecule type" value="Genomic_DNA"/>
</dbReference>
<evidence type="ECO:0000256" key="1">
    <source>
        <dbReference type="ARBA" id="ARBA00022448"/>
    </source>
</evidence>
<keyword evidence="2" id="KW-0547">Nucleotide-binding</keyword>
<evidence type="ECO:0000256" key="2">
    <source>
        <dbReference type="ARBA" id="ARBA00022741"/>
    </source>
</evidence>
<dbReference type="Gene3D" id="3.40.50.300">
    <property type="entry name" value="P-loop containing nucleotide triphosphate hydrolases"/>
    <property type="match status" value="1"/>
</dbReference>
<dbReference type="GO" id="GO:0005524">
    <property type="term" value="F:ATP binding"/>
    <property type="evidence" value="ECO:0007669"/>
    <property type="project" value="UniProtKB-KW"/>
</dbReference>
<protein>
    <submittedName>
        <fullName evidence="5">Branched-chain amino acid transport ATP-binding protein LivG</fullName>
    </submittedName>
    <submittedName>
        <fullName evidence="6">Lipopolysaccharide export system ATP-binding protein LptB</fullName>
        <ecNumber evidence="6">3.6.3.-</ecNumber>
    </submittedName>
</protein>
<sequence length="262" mass="27672">MTILSVDSLSISFGGIRAVDAVSFAVNKAEIFSIIGPNGAGKTTLFNLISGIYRPDDGTIAIDGLDVTALRPAALARLGVSRTFQNLQLFGRMSVLDNVMTGRHRHERHGVLGHLVRSPATRAQEKRSREAAMACLARVGLDNVAGRVAGALPYGAMRRLEIARALAAEPRLLLLDEPAAGCNAAETEEIDRLTVSIAEGGITVVLIEHDMKLVMGISSRVLVLVEGRVLTVGTPLEVARDPRVVEAYLGAAAASPAEAAYA</sequence>
<keyword evidence="3 6" id="KW-0067">ATP-binding</keyword>
<reference evidence="7" key="3">
    <citation type="journal article" date="2016" name="Genome Announc.">
        <title>Revised genome sequence of the purple photosynthetic bacterium Blastochloris viridis.</title>
        <authorList>
            <person name="Liu L.N."/>
            <person name="Faulkner M."/>
            <person name="Liu X."/>
            <person name="Huang F."/>
            <person name="Darby A.C."/>
            <person name="Hall N."/>
        </authorList>
    </citation>
    <scope>NUCLEOTIDE SEQUENCE [LARGE SCALE GENOMIC DNA]</scope>
    <source>
        <strain evidence="7">ATCC 19567 / DSM 133 / F</strain>
    </source>
</reference>
<dbReference type="AlphaFoldDB" id="A0A0H5BDR9"/>
<keyword evidence="6" id="KW-0378">Hydrolase</keyword>
<proteinExistence type="predicted"/>
<evidence type="ECO:0000313" key="6">
    <source>
        <dbReference type="EMBL" id="CUU44180.1"/>
    </source>
</evidence>
<dbReference type="Pfam" id="PF00005">
    <property type="entry name" value="ABC_tran"/>
    <property type="match status" value="1"/>
</dbReference>
<dbReference type="GO" id="GO:0015192">
    <property type="term" value="F:L-phenylalanine transmembrane transporter activity"/>
    <property type="evidence" value="ECO:0007669"/>
    <property type="project" value="TreeGrafter"/>
</dbReference>
<dbReference type="CDD" id="cd03219">
    <property type="entry name" value="ABC_Mj1267_LivG_branched"/>
    <property type="match status" value="1"/>
</dbReference>
<dbReference type="SUPFAM" id="SSF52540">
    <property type="entry name" value="P-loop containing nucleoside triphosphate hydrolases"/>
    <property type="match status" value="1"/>
</dbReference>
<dbReference type="InterPro" id="IPR027417">
    <property type="entry name" value="P-loop_NTPase"/>
</dbReference>
<dbReference type="InterPro" id="IPR003439">
    <property type="entry name" value="ABC_transporter-like_ATP-bd"/>
</dbReference>